<dbReference type="InterPro" id="IPR008942">
    <property type="entry name" value="ENTH_VHS"/>
</dbReference>
<evidence type="ECO:0000256" key="9">
    <source>
        <dbReference type="ARBA" id="ARBA00023204"/>
    </source>
</evidence>
<evidence type="ECO:0000256" key="1">
    <source>
        <dbReference type="ARBA" id="ARBA00004286"/>
    </source>
</evidence>
<evidence type="ECO:0000256" key="10">
    <source>
        <dbReference type="SAM" id="MobiDB-lite"/>
    </source>
</evidence>
<feature type="compositionally biased region" description="Polar residues" evidence="10">
    <location>
        <begin position="372"/>
        <end position="381"/>
    </location>
</feature>
<dbReference type="Pfam" id="PF09740">
    <property type="entry name" value="DUF2043"/>
    <property type="match status" value="1"/>
</dbReference>
<accession>A0A9Q0H0L1</accession>
<evidence type="ECO:0000256" key="8">
    <source>
        <dbReference type="ARBA" id="ARBA00023054"/>
    </source>
</evidence>
<feature type="compositionally biased region" description="Basic and acidic residues" evidence="10">
    <location>
        <begin position="529"/>
        <end position="543"/>
    </location>
</feature>
<dbReference type="InterPro" id="IPR049431">
    <property type="entry name" value="UVSSA_C"/>
</dbReference>
<dbReference type="GO" id="GO:0008270">
    <property type="term" value="F:zinc ion binding"/>
    <property type="evidence" value="ECO:0007669"/>
    <property type="project" value="UniProtKB-KW"/>
</dbReference>
<evidence type="ECO:0000256" key="6">
    <source>
        <dbReference type="ARBA" id="ARBA00022771"/>
    </source>
</evidence>
<proteinExistence type="inferred from homology"/>
<dbReference type="GO" id="GO:0035091">
    <property type="term" value="F:phosphatidylinositol binding"/>
    <property type="evidence" value="ECO:0007669"/>
    <property type="project" value="InterPro"/>
</dbReference>
<dbReference type="PANTHER" id="PTHR28670:SF1">
    <property type="entry name" value="UV-STIMULATED SCAFFOLD PROTEIN A"/>
    <property type="match status" value="1"/>
</dbReference>
<dbReference type="GO" id="GO:0043130">
    <property type="term" value="F:ubiquitin binding"/>
    <property type="evidence" value="ECO:0007669"/>
    <property type="project" value="InterPro"/>
</dbReference>
<dbReference type="InterPro" id="IPR049408">
    <property type="entry name" value="UVSSA_N_a-solenoid_rpt"/>
</dbReference>
<evidence type="ECO:0000256" key="4">
    <source>
        <dbReference type="ARBA" id="ARBA00022723"/>
    </source>
</evidence>
<evidence type="ECO:0000313" key="12">
    <source>
        <dbReference type="EMBL" id="KAJ4957015.1"/>
    </source>
</evidence>
<evidence type="ECO:0000259" key="11">
    <source>
        <dbReference type="PROSITE" id="PS50179"/>
    </source>
</evidence>
<reference evidence="12" key="1">
    <citation type="journal article" date="2023" name="Plant J.">
        <title>The genome of the king protea, Protea cynaroides.</title>
        <authorList>
            <person name="Chang J."/>
            <person name="Duong T.A."/>
            <person name="Schoeman C."/>
            <person name="Ma X."/>
            <person name="Roodt D."/>
            <person name="Barker N."/>
            <person name="Li Z."/>
            <person name="Van de Peer Y."/>
            <person name="Mizrachi E."/>
        </authorList>
    </citation>
    <scope>NUCLEOTIDE SEQUENCE</scope>
    <source>
        <tissue evidence="12">Young leaves</tissue>
    </source>
</reference>
<dbReference type="GO" id="GO:0000993">
    <property type="term" value="F:RNA polymerase II complex binding"/>
    <property type="evidence" value="ECO:0007669"/>
    <property type="project" value="TreeGrafter"/>
</dbReference>
<evidence type="ECO:0000256" key="5">
    <source>
        <dbReference type="ARBA" id="ARBA00022763"/>
    </source>
</evidence>
<dbReference type="OrthoDB" id="5594015at2759"/>
<keyword evidence="4" id="KW-0479">Metal-binding</keyword>
<keyword evidence="13" id="KW-1185">Reference proteome</keyword>
<gene>
    <name evidence="12" type="ORF">NE237_013798</name>
</gene>
<dbReference type="Pfam" id="PF20867">
    <property type="entry name" value="UVSSA_N"/>
    <property type="match status" value="1"/>
</dbReference>
<feature type="region of interest" description="Disordered" evidence="10">
    <location>
        <begin position="529"/>
        <end position="551"/>
    </location>
</feature>
<feature type="region of interest" description="Disordered" evidence="10">
    <location>
        <begin position="358"/>
        <end position="395"/>
    </location>
</feature>
<keyword evidence="6" id="KW-0863">Zinc-finger</keyword>
<organism evidence="12 13">
    <name type="scientific">Protea cynaroides</name>
    <dbReference type="NCBI Taxonomy" id="273540"/>
    <lineage>
        <taxon>Eukaryota</taxon>
        <taxon>Viridiplantae</taxon>
        <taxon>Streptophyta</taxon>
        <taxon>Embryophyta</taxon>
        <taxon>Tracheophyta</taxon>
        <taxon>Spermatophyta</taxon>
        <taxon>Magnoliopsida</taxon>
        <taxon>Proteales</taxon>
        <taxon>Proteaceae</taxon>
        <taxon>Protea</taxon>
    </lineage>
</organism>
<dbReference type="GO" id="GO:0006283">
    <property type="term" value="P:transcription-coupled nucleotide-excision repair"/>
    <property type="evidence" value="ECO:0007669"/>
    <property type="project" value="TreeGrafter"/>
</dbReference>
<dbReference type="Gene3D" id="1.25.40.90">
    <property type="match status" value="1"/>
</dbReference>
<keyword evidence="7" id="KW-0862">Zinc</keyword>
<comment type="similarity">
    <text evidence="2">Belongs to the UVSSA family.</text>
</comment>
<dbReference type="PANTHER" id="PTHR28670">
    <property type="entry name" value="UV-STIMULATED SCAFFOLD PROTEIN A"/>
    <property type="match status" value="1"/>
</dbReference>
<keyword evidence="3" id="KW-0158">Chromosome</keyword>
<dbReference type="SUPFAM" id="SSF48464">
    <property type="entry name" value="ENTH/VHS domain"/>
    <property type="match status" value="1"/>
</dbReference>
<dbReference type="GO" id="GO:0009411">
    <property type="term" value="P:response to UV"/>
    <property type="evidence" value="ECO:0007669"/>
    <property type="project" value="InterPro"/>
</dbReference>
<feature type="domain" description="VHS" evidence="11">
    <location>
        <begin position="20"/>
        <end position="147"/>
    </location>
</feature>
<evidence type="ECO:0000313" key="13">
    <source>
        <dbReference type="Proteomes" id="UP001141806"/>
    </source>
</evidence>
<evidence type="ECO:0000256" key="7">
    <source>
        <dbReference type="ARBA" id="ARBA00022833"/>
    </source>
</evidence>
<comment type="subcellular location">
    <subcellularLocation>
        <location evidence="1">Chromosome</location>
    </subcellularLocation>
</comment>
<keyword evidence="9" id="KW-0234">DNA repair</keyword>
<dbReference type="GO" id="GO:0005694">
    <property type="term" value="C:chromosome"/>
    <property type="evidence" value="ECO:0007669"/>
    <property type="project" value="UniProtKB-SubCell"/>
</dbReference>
<sequence length="738" mass="84738">MEEESQRDGDWKVRSLIEKATNSTAPEVDPRLLKSIKWAVRSSDSELRLAVETLMEKMKKDHSQVRYLALLIIDELFTRSKLFRSLLVMNFDQFLSLSIGFRRNHPLPAPHGIATKLRSKAIEFLEKWNDSFGIHYRQVRLGYDYLKNTLRFQFPNIQQNAARIQQERREREMRSKEILQNKFSSLRENLASYKGEILSTVDEIRECLQILRSKNELMPLDALEEDEVEEFRCSALQQIRLDSLKEGQKVHENNDNKAVFDMLRELYKLLVTKHLVSLQEWMSVLLRVETEDIRFRDSTLKDFIDIRNCLLSVKKRCEESGCALSNPVNREEEDLWEEGKIVAFDGGNYGESNKQCEDLGSMSPLREKKDTNCNTDPSSSKTVDHEVGGSDVSSPKRKLLAEAPVMSWGSFLDNWGSSRGVLANQRGLELEGHWGRVDYDAVIPAEKIAELNVQTRLYEEEHVEIQPCHAPLSNGGLCQRRDLRVCPFHGPIIPRDSEGNPIRENSSTDDLEAKTIEQLAKQAVKNVRDRERDEAKHKANDKKSLKRAKLAKVREHNEAVLRQAALSSTSYSAQFGEASESVDVKKSMAREKKQTLASMLHKKVTPKDRLAKKLLNSRATDATLRQMTLGEDANYREAFPNQWLLTLMWWPPKGIVYIEEVDKIAKKVDITPTNNWEKQALLKMLEGTVSSHVYSHFCLWILGTCQCFQPPSSIHELTSSLPASFQVQQLLEGDLYTF</sequence>
<protein>
    <recommendedName>
        <fullName evidence="11">VHS domain-containing protein</fullName>
    </recommendedName>
</protein>
<evidence type="ECO:0000256" key="2">
    <source>
        <dbReference type="ARBA" id="ARBA00009240"/>
    </source>
</evidence>
<dbReference type="AlphaFoldDB" id="A0A9Q0H0L1"/>
<evidence type="ECO:0000256" key="3">
    <source>
        <dbReference type="ARBA" id="ARBA00022454"/>
    </source>
</evidence>
<dbReference type="InterPro" id="IPR018610">
    <property type="entry name" value="UVSSA"/>
</dbReference>
<dbReference type="PROSITE" id="PS50179">
    <property type="entry name" value="VHS"/>
    <property type="match status" value="1"/>
</dbReference>
<keyword evidence="8" id="KW-0175">Coiled coil</keyword>
<keyword evidence="5" id="KW-0227">DNA damage</keyword>
<comment type="caution">
    <text evidence="12">The sequence shown here is derived from an EMBL/GenBank/DDBJ whole genome shotgun (WGS) entry which is preliminary data.</text>
</comment>
<name>A0A9Q0H0L1_9MAGN</name>
<dbReference type="Proteomes" id="UP001141806">
    <property type="component" value="Unassembled WGS sequence"/>
</dbReference>
<dbReference type="EMBL" id="JAMYWD010000011">
    <property type="protein sequence ID" value="KAJ4957015.1"/>
    <property type="molecule type" value="Genomic_DNA"/>
</dbReference>
<dbReference type="InterPro" id="IPR002014">
    <property type="entry name" value="VHS_dom"/>
</dbReference>